<dbReference type="NCBIfam" id="TIGR00539">
    <property type="entry name" value="hemN_rel"/>
    <property type="match status" value="1"/>
</dbReference>
<feature type="domain" description="Radical SAM core" evidence="3">
    <location>
        <begin position="1"/>
        <end position="235"/>
    </location>
</feature>
<dbReference type="CDD" id="cd01335">
    <property type="entry name" value="Radical_SAM"/>
    <property type="match status" value="1"/>
</dbReference>
<evidence type="ECO:0000256" key="2">
    <source>
        <dbReference type="RuleBase" id="RU364116"/>
    </source>
</evidence>
<comment type="function">
    <text evidence="2">Probably acts as a heme chaperone, transferring heme to an unknown acceptor. Binds one molecule of heme per monomer, possibly covalently. Binds 1 [4Fe-4S] cluster. The cluster is coordinated with 3 cysteines and an exchangeable S-adenosyl-L-methionine.</text>
</comment>
<dbReference type="InterPro" id="IPR004559">
    <property type="entry name" value="HemW-like"/>
</dbReference>
<dbReference type="PANTHER" id="PTHR13932:SF5">
    <property type="entry name" value="RADICAL S-ADENOSYL METHIONINE DOMAIN-CONTAINING PROTEIN 1, MITOCHONDRIAL"/>
    <property type="match status" value="1"/>
</dbReference>
<comment type="caution">
    <text evidence="4">The sequence shown here is derived from an EMBL/GenBank/DDBJ whole genome shotgun (WGS) entry which is preliminary data.</text>
</comment>
<keyword evidence="2" id="KW-0411">Iron-sulfur</keyword>
<dbReference type="InterPro" id="IPR034505">
    <property type="entry name" value="Coproporphyrinogen-III_oxidase"/>
</dbReference>
<dbReference type="Gene3D" id="3.30.750.200">
    <property type="match status" value="1"/>
</dbReference>
<keyword evidence="2" id="KW-0143">Chaperone</keyword>
<protein>
    <recommendedName>
        <fullName evidence="2">Heme chaperone HemW</fullName>
    </recommendedName>
</protein>
<keyword evidence="2" id="KW-0004">4Fe-4S</keyword>
<dbReference type="GO" id="GO:0005737">
    <property type="term" value="C:cytoplasm"/>
    <property type="evidence" value="ECO:0007669"/>
    <property type="project" value="UniProtKB-SubCell"/>
</dbReference>
<dbReference type="OrthoDB" id="9808022at2"/>
<dbReference type="GO" id="GO:0006779">
    <property type="term" value="P:porphyrin-containing compound biosynthetic process"/>
    <property type="evidence" value="ECO:0007669"/>
    <property type="project" value="InterPro"/>
</dbReference>
<dbReference type="EMBL" id="MQWD01000001">
    <property type="protein sequence ID" value="PAP77303.1"/>
    <property type="molecule type" value="Genomic_DNA"/>
</dbReference>
<evidence type="ECO:0000313" key="4">
    <source>
        <dbReference type="EMBL" id="PAP77303.1"/>
    </source>
</evidence>
<dbReference type="RefSeq" id="WP_095510970.1">
    <property type="nucleotide sequence ID" value="NZ_MQWD01000001.1"/>
</dbReference>
<dbReference type="SUPFAM" id="SSF102114">
    <property type="entry name" value="Radical SAM enzymes"/>
    <property type="match status" value="1"/>
</dbReference>
<comment type="subcellular location">
    <subcellularLocation>
        <location evidence="2">Cytoplasm</location>
    </subcellularLocation>
</comment>
<dbReference type="AlphaFoldDB" id="A0A271J1G9"/>
<keyword evidence="2" id="KW-0349">Heme</keyword>
<keyword evidence="2" id="KW-0963">Cytoplasm</keyword>
<dbReference type="InterPro" id="IPR006638">
    <property type="entry name" value="Elp3/MiaA/NifB-like_rSAM"/>
</dbReference>
<evidence type="ECO:0000313" key="5">
    <source>
        <dbReference type="Proteomes" id="UP000216339"/>
    </source>
</evidence>
<dbReference type="Proteomes" id="UP000216339">
    <property type="component" value="Unassembled WGS sequence"/>
</dbReference>
<dbReference type="GO" id="GO:0004109">
    <property type="term" value="F:coproporphyrinogen oxidase activity"/>
    <property type="evidence" value="ECO:0007669"/>
    <property type="project" value="InterPro"/>
</dbReference>
<reference evidence="4 5" key="1">
    <citation type="submission" date="2016-11" db="EMBL/GenBank/DDBJ databases">
        <title>Study of marine rhodopsin-containing bacteria.</title>
        <authorList>
            <person name="Yoshizawa S."/>
            <person name="Kumagai Y."/>
            <person name="Kogure K."/>
        </authorList>
    </citation>
    <scope>NUCLEOTIDE SEQUENCE [LARGE SCALE GENOMIC DNA]</scope>
    <source>
        <strain evidence="4 5">SAORIC-28</strain>
    </source>
</reference>
<keyword evidence="2" id="KW-0479">Metal-binding</keyword>
<proteinExistence type="inferred from homology"/>
<keyword evidence="2" id="KW-0949">S-adenosyl-L-methionine</keyword>
<keyword evidence="2" id="KW-0408">Iron</keyword>
<dbReference type="SFLD" id="SFLDF00562">
    <property type="entry name" value="HemN-like__clustered_with_heat"/>
    <property type="match status" value="1"/>
</dbReference>
<evidence type="ECO:0000256" key="1">
    <source>
        <dbReference type="ARBA" id="ARBA00006100"/>
    </source>
</evidence>
<dbReference type="SFLD" id="SFLDS00029">
    <property type="entry name" value="Radical_SAM"/>
    <property type="match status" value="1"/>
</dbReference>
<organism evidence="4 5">
    <name type="scientific">Rubrivirga marina</name>
    <dbReference type="NCBI Taxonomy" id="1196024"/>
    <lineage>
        <taxon>Bacteria</taxon>
        <taxon>Pseudomonadati</taxon>
        <taxon>Rhodothermota</taxon>
        <taxon>Rhodothermia</taxon>
        <taxon>Rhodothermales</taxon>
        <taxon>Rubricoccaceae</taxon>
        <taxon>Rubrivirga</taxon>
    </lineage>
</organism>
<comment type="similarity">
    <text evidence="1">Belongs to the anaerobic coproporphyrinogen-III oxidase family. HemW subfamily.</text>
</comment>
<dbReference type="PANTHER" id="PTHR13932">
    <property type="entry name" value="COPROPORPHYRINIGEN III OXIDASE"/>
    <property type="match status" value="1"/>
</dbReference>
<sequence>MAGLYIHVPFCSQRCVYCDFYFTTTRRDEGPFTRAIEVEAERLGHEYQGKAPLRTLYLGGGTPSLLTPDALAAVVGAAHGHFDTKALEEVTVEANPEDLVGPEGADWLRAARALGVTRLSLGVQSFFDDDLVFMNRAHDAAQAEAGVEAAVAAIGEVSVDLIFGVPDQPFEHWGANLQKAVRLGAAHVSTYSLTVEERTPLHKMVALGRVVPEGDETLRERYLFTHEYLLGQGFEHYEISSFARPGHRSQHNQSYWAHETVLGLGPSAHSFWRETRSRGWRWADVAHLGRWQGLLLGGESPIEWREQIGPDELADEAVLLGLRRLVDGLDLDVLERDYGVDLLTDRRAELAALEGAGLVDVRPGRVRLTVEGAAVADAVALRLVG</sequence>
<evidence type="ECO:0000259" key="3">
    <source>
        <dbReference type="PROSITE" id="PS51918"/>
    </source>
</evidence>
<name>A0A271J1G9_9BACT</name>
<accession>A0A271J1G9</accession>
<dbReference type="PROSITE" id="PS51918">
    <property type="entry name" value="RADICAL_SAM"/>
    <property type="match status" value="1"/>
</dbReference>
<dbReference type="InterPro" id="IPR010723">
    <property type="entry name" value="HemN_C"/>
</dbReference>
<dbReference type="InterPro" id="IPR007197">
    <property type="entry name" value="rSAM"/>
</dbReference>
<dbReference type="Pfam" id="PF06969">
    <property type="entry name" value="HemN_C"/>
    <property type="match status" value="1"/>
</dbReference>
<dbReference type="SMART" id="SM00729">
    <property type="entry name" value="Elp3"/>
    <property type="match status" value="1"/>
</dbReference>
<dbReference type="Pfam" id="PF04055">
    <property type="entry name" value="Radical_SAM"/>
    <property type="match status" value="1"/>
</dbReference>
<keyword evidence="5" id="KW-1185">Reference proteome</keyword>
<dbReference type="GO" id="GO:0046872">
    <property type="term" value="F:metal ion binding"/>
    <property type="evidence" value="ECO:0007669"/>
    <property type="project" value="UniProtKB-UniRule"/>
</dbReference>
<dbReference type="SFLD" id="SFLDG01065">
    <property type="entry name" value="anaerobic_coproporphyrinogen-I"/>
    <property type="match status" value="1"/>
</dbReference>
<gene>
    <name evidence="4" type="ORF">BSZ37_13090</name>
</gene>
<dbReference type="InterPro" id="IPR058240">
    <property type="entry name" value="rSAM_sf"/>
</dbReference>
<dbReference type="GO" id="GO:0051539">
    <property type="term" value="F:4 iron, 4 sulfur cluster binding"/>
    <property type="evidence" value="ECO:0007669"/>
    <property type="project" value="UniProtKB-UniRule"/>
</dbReference>